<accession>A0ABW7DR65</accession>
<sequence>MASLTENYFALSENYFTLRNVCLINHSWYNNFETERRMSMSKIKTWEELTIQDNFLFEKVMRNKRLCKYLIEKILNIRIKTISFPEIEKTIDIRIDSHGIRLDVYVEDDMGKVYDIEMQCEKGKDSALPKRSRYYQGQIDLELLPPGMPYEILNPQYVIFICTFDLFGKGLPIYTFRNRCLERNDLELGDETTKIFLNCKGDSKELDPDIRSFLRYVDGHTPEGQFTEDVAEEVKRVKEHKETRREYMKLTALLAQERREGIEQGREEGVKQGEERFAVKMTIKMLKEGNSMEKIAKFLELPLQKVKEIAQQNNLI</sequence>
<name>A0ABW7DR65_9FIRM</name>
<dbReference type="InterPro" id="IPR010106">
    <property type="entry name" value="RpnA"/>
</dbReference>
<proteinExistence type="predicted"/>
<evidence type="ECO:0000313" key="2">
    <source>
        <dbReference type="Proteomes" id="UP001605989"/>
    </source>
</evidence>
<organism evidence="1 2">
    <name type="scientific">Megasphaera hexanoica</name>
    <dbReference type="NCBI Taxonomy" id="1675036"/>
    <lineage>
        <taxon>Bacteria</taxon>
        <taxon>Bacillati</taxon>
        <taxon>Bacillota</taxon>
        <taxon>Negativicutes</taxon>
        <taxon>Veillonellales</taxon>
        <taxon>Veillonellaceae</taxon>
        <taxon>Megasphaera</taxon>
    </lineage>
</organism>
<dbReference type="PANTHER" id="PTHR41317">
    <property type="entry name" value="PD-(D_E)XK NUCLEASE FAMILY TRANSPOSASE"/>
    <property type="match status" value="1"/>
</dbReference>
<dbReference type="Pfam" id="PF12784">
    <property type="entry name" value="PDDEXK_2"/>
    <property type="match status" value="1"/>
</dbReference>
<dbReference type="Proteomes" id="UP001605989">
    <property type="component" value="Unassembled WGS sequence"/>
</dbReference>
<dbReference type="NCBIfam" id="TIGR01784">
    <property type="entry name" value="T_den_put_tspse"/>
    <property type="match status" value="1"/>
</dbReference>
<keyword evidence="2" id="KW-1185">Reference proteome</keyword>
<dbReference type="EMBL" id="JBIEKR010000011">
    <property type="protein sequence ID" value="MFG6273868.1"/>
    <property type="molecule type" value="Genomic_DNA"/>
</dbReference>
<reference evidence="1 2" key="1">
    <citation type="submission" date="2024-10" db="EMBL/GenBank/DDBJ databases">
        <authorList>
            <person name="Sang B.-I."/>
            <person name="Prabhaharan D."/>
        </authorList>
    </citation>
    <scope>NUCLEOTIDE SEQUENCE [LARGE SCALE GENOMIC DNA]</scope>
    <source>
        <strain evidence="1 2">MH</strain>
    </source>
</reference>
<protein>
    <submittedName>
        <fullName evidence="1">Rpn family recombination-promoting nuclease/putative transposase</fullName>
    </submittedName>
</protein>
<gene>
    <name evidence="1" type="ORF">ACGTZG_11795</name>
</gene>
<evidence type="ECO:0000313" key="1">
    <source>
        <dbReference type="EMBL" id="MFG6273868.1"/>
    </source>
</evidence>
<comment type="caution">
    <text evidence="1">The sequence shown here is derived from an EMBL/GenBank/DDBJ whole genome shotgun (WGS) entry which is preliminary data.</text>
</comment>
<dbReference type="PANTHER" id="PTHR41317:SF1">
    <property type="entry name" value="PD-(D_E)XK NUCLEASE FAMILY TRANSPOSASE"/>
    <property type="match status" value="1"/>
</dbReference>